<evidence type="ECO:0000259" key="4">
    <source>
        <dbReference type="Pfam" id="PF00171"/>
    </source>
</evidence>
<dbReference type="PANTHER" id="PTHR43353">
    <property type="entry name" value="SUCCINATE-SEMIALDEHYDE DEHYDROGENASE, MITOCHONDRIAL"/>
    <property type="match status" value="1"/>
</dbReference>
<dbReference type="InterPro" id="IPR050740">
    <property type="entry name" value="Aldehyde_DH_Superfamily"/>
</dbReference>
<evidence type="ECO:0000256" key="2">
    <source>
        <dbReference type="PROSITE-ProRule" id="PRU10007"/>
    </source>
</evidence>
<comment type="similarity">
    <text evidence="3">Belongs to the aldehyde dehydrogenase family.</text>
</comment>
<dbReference type="GO" id="GO:0004777">
    <property type="term" value="F:succinate-semialdehyde dehydrogenase (NAD+) activity"/>
    <property type="evidence" value="ECO:0007669"/>
    <property type="project" value="TreeGrafter"/>
</dbReference>
<sequence>MPVSIVPYIISGEEVADHTHTFPVYSHEDPQVVLHEFSYLPATHSNIASVATNAKNGFKQWSAVPVSKKIEIFTRYKTILQEHRQEFIEVHKEIGGPDWFANLNIDGIIGQVQEYTGHLGNAEGEMFHSEGNEFALTVRQAVGPVLAISPWNAPVLLGGRSILAPLAAGCSVIAKSPERAPRALYLLVKYLFEAGVPKDVVQLVHLKPEDNPGFIDQILATEAIKKINFTGSTAVGRSISVAAAKHVVPCLLELGGKNVSIVTKDADIAKAAGKDNWAAWAHRGQICMSTDHVYVDASVYDEYKEELVKAATEAIKDPDHLIFERDPIGRSKVIALVDDALAKGASLVFGDYSKDAKDDSKPLTPLILENVTPEMKFFDTESFGPIFAIEKFTSLDTLVDKINDTEYGLKTAIWSKNIISAINLAKRIECGGVHINNFTIHDEPHLPHGGVKTSGVGRFNGRWGIESFLYVKTITVDY</sequence>
<evidence type="ECO:0000256" key="3">
    <source>
        <dbReference type="RuleBase" id="RU003345"/>
    </source>
</evidence>
<dbReference type="InterPro" id="IPR016162">
    <property type="entry name" value="Ald_DH_N"/>
</dbReference>
<name>A0A367XTN0_9ASCO</name>
<gene>
    <name evidence="5" type="primary">vdh_0</name>
    <name evidence="5" type="ORF">Cantr_05158</name>
</gene>
<dbReference type="InterPro" id="IPR016161">
    <property type="entry name" value="Ald_DH/histidinol_DH"/>
</dbReference>
<organism evidence="5 6">
    <name type="scientific">Candida viswanathii</name>
    <dbReference type="NCBI Taxonomy" id="5486"/>
    <lineage>
        <taxon>Eukaryota</taxon>
        <taxon>Fungi</taxon>
        <taxon>Dikarya</taxon>
        <taxon>Ascomycota</taxon>
        <taxon>Saccharomycotina</taxon>
        <taxon>Pichiomycetes</taxon>
        <taxon>Debaryomycetaceae</taxon>
        <taxon>Candida/Lodderomyces clade</taxon>
        <taxon>Candida</taxon>
    </lineage>
</organism>
<accession>A0A367XTN0</accession>
<dbReference type="Pfam" id="PF00171">
    <property type="entry name" value="Aldedh"/>
    <property type="match status" value="1"/>
</dbReference>
<feature type="domain" description="Aldehyde dehydrogenase" evidence="4">
    <location>
        <begin position="41"/>
        <end position="474"/>
    </location>
</feature>
<dbReference type="STRING" id="5486.A0A367XTN0"/>
<keyword evidence="1 3" id="KW-0560">Oxidoreductase</keyword>
<reference evidence="5 6" key="1">
    <citation type="submission" date="2018-06" db="EMBL/GenBank/DDBJ databases">
        <title>Whole genome sequencing of Candida tropicalis (genome annotated by CSBL at Korea University).</title>
        <authorList>
            <person name="Ahn J."/>
        </authorList>
    </citation>
    <scope>NUCLEOTIDE SEQUENCE [LARGE SCALE GENOMIC DNA]</scope>
    <source>
        <strain evidence="5 6">ATCC 20962</strain>
    </source>
</reference>
<evidence type="ECO:0000313" key="6">
    <source>
        <dbReference type="Proteomes" id="UP000253472"/>
    </source>
</evidence>
<protein>
    <submittedName>
        <fullName evidence="5">Vanillin dehydrogenase</fullName>
    </submittedName>
</protein>
<dbReference type="Proteomes" id="UP000253472">
    <property type="component" value="Unassembled WGS sequence"/>
</dbReference>
<evidence type="ECO:0000256" key="1">
    <source>
        <dbReference type="ARBA" id="ARBA00023002"/>
    </source>
</evidence>
<comment type="caution">
    <text evidence="5">The sequence shown here is derived from an EMBL/GenBank/DDBJ whole genome shotgun (WGS) entry which is preliminary data.</text>
</comment>
<dbReference type="Gene3D" id="3.40.605.10">
    <property type="entry name" value="Aldehyde Dehydrogenase, Chain A, domain 1"/>
    <property type="match status" value="1"/>
</dbReference>
<dbReference type="PROSITE" id="PS00687">
    <property type="entry name" value="ALDEHYDE_DEHYDR_GLU"/>
    <property type="match status" value="1"/>
</dbReference>
<dbReference type="AlphaFoldDB" id="A0A367XTN0"/>
<dbReference type="InterPro" id="IPR029510">
    <property type="entry name" value="Ald_DH_CS_GLU"/>
</dbReference>
<feature type="active site" evidence="2">
    <location>
        <position position="253"/>
    </location>
</feature>
<dbReference type="EMBL" id="QLNQ01000029">
    <property type="protein sequence ID" value="RCK56570.1"/>
    <property type="molecule type" value="Genomic_DNA"/>
</dbReference>
<dbReference type="SUPFAM" id="SSF53720">
    <property type="entry name" value="ALDH-like"/>
    <property type="match status" value="1"/>
</dbReference>
<keyword evidence="6" id="KW-1185">Reference proteome</keyword>
<dbReference type="OrthoDB" id="310895at2759"/>
<evidence type="ECO:0000313" key="5">
    <source>
        <dbReference type="EMBL" id="RCK56570.1"/>
    </source>
</evidence>
<proteinExistence type="inferred from homology"/>
<dbReference type="Gene3D" id="3.40.309.10">
    <property type="entry name" value="Aldehyde Dehydrogenase, Chain A, domain 2"/>
    <property type="match status" value="1"/>
</dbReference>
<dbReference type="PANTHER" id="PTHR43353:SF6">
    <property type="entry name" value="CYTOPLASMIC ALDEHYDE DEHYDROGENASE (EUROFUNG)"/>
    <property type="match status" value="1"/>
</dbReference>
<dbReference type="GO" id="GO:0009450">
    <property type="term" value="P:gamma-aminobutyric acid catabolic process"/>
    <property type="evidence" value="ECO:0007669"/>
    <property type="project" value="TreeGrafter"/>
</dbReference>
<dbReference type="InterPro" id="IPR015590">
    <property type="entry name" value="Aldehyde_DH_dom"/>
</dbReference>
<dbReference type="InterPro" id="IPR016163">
    <property type="entry name" value="Ald_DH_C"/>
</dbReference>